<reference evidence="1 2" key="1">
    <citation type="journal article" date="2013" name="PLoS ONE">
        <title>Assembly-driven community genomics of a hypersaline microbial ecosystem.</title>
        <authorList>
            <person name="Podell S."/>
            <person name="Ugalde J.A."/>
            <person name="Narasingarao P."/>
            <person name="Banfield J.F."/>
            <person name="Heidelberg K.B."/>
            <person name="Allen E.E."/>
        </authorList>
    </citation>
    <scope>NUCLEOTIDE SEQUENCE [LARGE SCALE GENOMIC DNA]</scope>
    <source>
        <strain evidence="2">J07HQW1</strain>
    </source>
</reference>
<dbReference type="AlphaFoldDB" id="U1N873"/>
<organism evidence="1 2">
    <name type="scientific">Haloquadratum walsbyi J07HQW1</name>
    <dbReference type="NCBI Taxonomy" id="1238424"/>
    <lineage>
        <taxon>Archaea</taxon>
        <taxon>Methanobacteriati</taxon>
        <taxon>Methanobacteriota</taxon>
        <taxon>Stenosarchaea group</taxon>
        <taxon>Halobacteria</taxon>
        <taxon>Halobacteriales</taxon>
        <taxon>Haloferacaceae</taxon>
        <taxon>Haloquadratum</taxon>
    </lineage>
</organism>
<dbReference type="EMBL" id="KE356560">
    <property type="protein sequence ID" value="ERG92713.1"/>
    <property type="molecule type" value="Genomic_DNA"/>
</dbReference>
<sequence>MTRNRTEQSIETRVSSLMNCLLPTNRVAVEVNKPIETSISTDLTLLQDDFTDLGYHIQQPPTADITARISSHLDLLRIEWIRQRLKRLCGAQ</sequence>
<dbReference type="HOGENOM" id="CLU_2406308_0_0_2"/>
<accession>U1N873</accession>
<name>U1N873_9EURY</name>
<dbReference type="Proteomes" id="UP000030649">
    <property type="component" value="Unassembled WGS sequence"/>
</dbReference>
<evidence type="ECO:0000313" key="1">
    <source>
        <dbReference type="EMBL" id="ERG92713.1"/>
    </source>
</evidence>
<protein>
    <submittedName>
        <fullName evidence="1">Uncharacterized protein</fullName>
    </submittedName>
</protein>
<gene>
    <name evidence="1" type="ORF">J07HQW1_02760</name>
</gene>
<proteinExistence type="predicted"/>
<evidence type="ECO:0000313" key="2">
    <source>
        <dbReference type="Proteomes" id="UP000030649"/>
    </source>
</evidence>